<organism evidence="20 21">
    <name type="scientific">Lacicoccus qingdaonensis</name>
    <dbReference type="NCBI Taxonomy" id="576118"/>
    <lineage>
        <taxon>Bacteria</taxon>
        <taxon>Bacillati</taxon>
        <taxon>Bacillota</taxon>
        <taxon>Bacilli</taxon>
        <taxon>Bacillales</taxon>
        <taxon>Salinicoccaceae</taxon>
        <taxon>Lacicoccus</taxon>
    </lineage>
</organism>
<dbReference type="FunFam" id="3.30.565.10:FF:000006">
    <property type="entry name" value="Sensor histidine kinase WalK"/>
    <property type="match status" value="1"/>
</dbReference>
<evidence type="ECO:0000313" key="20">
    <source>
        <dbReference type="EMBL" id="SDK77999.1"/>
    </source>
</evidence>
<keyword evidence="8" id="KW-0547">Nucleotide-binding</keyword>
<dbReference type="PROSITE" id="PS50109">
    <property type="entry name" value="HIS_KIN"/>
    <property type="match status" value="1"/>
</dbReference>
<comment type="function">
    <text evidence="15">Member of the two-component regulatory system HssS/HssR involved in intracellular heme homeostasis and tempering of staphylococcal virulence. HssS functions as a heme sensor histidine kinase which is autophosphorylated at a histidine residue and transfers its phosphate group to an aspartate residue of HssR. HssR/HssS activates the expression of hrtAB, an efflux pump, in response to extracellular heme, hemin, hemoglobin or blood.</text>
</comment>
<keyword evidence="6" id="KW-0808">Transferase</keyword>
<evidence type="ECO:0000256" key="12">
    <source>
        <dbReference type="ARBA" id="ARBA00023012"/>
    </source>
</evidence>
<dbReference type="Pfam" id="PF00672">
    <property type="entry name" value="HAMP"/>
    <property type="match status" value="1"/>
</dbReference>
<dbReference type="GO" id="GO:0005524">
    <property type="term" value="F:ATP binding"/>
    <property type="evidence" value="ECO:0007669"/>
    <property type="project" value="UniProtKB-KW"/>
</dbReference>
<dbReference type="InterPro" id="IPR003594">
    <property type="entry name" value="HATPase_dom"/>
</dbReference>
<evidence type="ECO:0000256" key="11">
    <source>
        <dbReference type="ARBA" id="ARBA00022989"/>
    </source>
</evidence>
<dbReference type="InterPro" id="IPR003660">
    <property type="entry name" value="HAMP_dom"/>
</dbReference>
<dbReference type="InterPro" id="IPR036097">
    <property type="entry name" value="HisK_dim/P_sf"/>
</dbReference>
<gene>
    <name evidence="20" type="ORF">SAMN05216216_10977</name>
</gene>
<evidence type="ECO:0000256" key="1">
    <source>
        <dbReference type="ARBA" id="ARBA00000085"/>
    </source>
</evidence>
<dbReference type="Pfam" id="PF00512">
    <property type="entry name" value="HisKA"/>
    <property type="match status" value="1"/>
</dbReference>
<keyword evidence="9 20" id="KW-0418">Kinase</keyword>
<evidence type="ECO:0000259" key="18">
    <source>
        <dbReference type="PROSITE" id="PS50109"/>
    </source>
</evidence>
<accession>A0A1G9EPF2</accession>
<keyword evidence="10" id="KW-0067">ATP-binding</keyword>
<evidence type="ECO:0000256" key="8">
    <source>
        <dbReference type="ARBA" id="ARBA00022741"/>
    </source>
</evidence>
<evidence type="ECO:0000256" key="16">
    <source>
        <dbReference type="ARBA" id="ARBA00040841"/>
    </source>
</evidence>
<dbReference type="STRING" id="576118.SAMN05216216_10977"/>
<keyword evidence="4" id="KW-1003">Cell membrane</keyword>
<evidence type="ECO:0000256" key="3">
    <source>
        <dbReference type="ARBA" id="ARBA00012438"/>
    </source>
</evidence>
<dbReference type="SUPFAM" id="SSF47384">
    <property type="entry name" value="Homodimeric domain of signal transducing histidine kinase"/>
    <property type="match status" value="1"/>
</dbReference>
<dbReference type="Gene3D" id="1.10.287.130">
    <property type="match status" value="1"/>
</dbReference>
<feature type="domain" description="Histidine kinase" evidence="18">
    <location>
        <begin position="248"/>
        <end position="463"/>
    </location>
</feature>
<evidence type="ECO:0000256" key="17">
    <source>
        <dbReference type="SAM" id="Phobius"/>
    </source>
</evidence>
<dbReference type="PANTHER" id="PTHR45528">
    <property type="entry name" value="SENSOR HISTIDINE KINASE CPXA"/>
    <property type="match status" value="1"/>
</dbReference>
<evidence type="ECO:0000256" key="6">
    <source>
        <dbReference type="ARBA" id="ARBA00022679"/>
    </source>
</evidence>
<dbReference type="CDD" id="cd06225">
    <property type="entry name" value="HAMP"/>
    <property type="match status" value="1"/>
</dbReference>
<dbReference type="PRINTS" id="PR00344">
    <property type="entry name" value="BCTRLSENSOR"/>
</dbReference>
<dbReference type="EC" id="2.7.13.3" evidence="3"/>
<dbReference type="RefSeq" id="WP_331465672.1">
    <property type="nucleotide sequence ID" value="NZ_FNFY01000009.1"/>
</dbReference>
<reference evidence="21" key="1">
    <citation type="submission" date="2016-10" db="EMBL/GenBank/DDBJ databases">
        <authorList>
            <person name="Varghese N."/>
            <person name="Submissions S."/>
        </authorList>
    </citation>
    <scope>NUCLEOTIDE SEQUENCE [LARGE SCALE GENOMIC DNA]</scope>
    <source>
        <strain evidence="21">CGMCC 1.8895</strain>
    </source>
</reference>
<evidence type="ECO:0000256" key="4">
    <source>
        <dbReference type="ARBA" id="ARBA00022475"/>
    </source>
</evidence>
<evidence type="ECO:0000256" key="15">
    <source>
        <dbReference type="ARBA" id="ARBA00037219"/>
    </source>
</evidence>
<dbReference type="SMART" id="SM00387">
    <property type="entry name" value="HATPase_c"/>
    <property type="match status" value="1"/>
</dbReference>
<comment type="catalytic activity">
    <reaction evidence="1">
        <text>ATP + protein L-histidine = ADP + protein N-phospho-L-histidine.</text>
        <dbReference type="EC" id="2.7.13.3"/>
    </reaction>
</comment>
<keyword evidence="14 17" id="KW-0472">Membrane</keyword>
<dbReference type="InterPro" id="IPR036890">
    <property type="entry name" value="HATPase_C_sf"/>
</dbReference>
<dbReference type="CDD" id="cd00082">
    <property type="entry name" value="HisKA"/>
    <property type="match status" value="1"/>
</dbReference>
<dbReference type="InterPro" id="IPR050398">
    <property type="entry name" value="HssS/ArlS-like"/>
</dbReference>
<dbReference type="Proteomes" id="UP000199008">
    <property type="component" value="Unassembled WGS sequence"/>
</dbReference>
<feature type="transmembrane region" description="Helical" evidence="17">
    <location>
        <begin position="166"/>
        <end position="190"/>
    </location>
</feature>
<keyword evidence="13" id="KW-0843">Virulence</keyword>
<dbReference type="Gene3D" id="6.10.340.10">
    <property type="match status" value="1"/>
</dbReference>
<keyword evidence="11 17" id="KW-1133">Transmembrane helix</keyword>
<protein>
    <recommendedName>
        <fullName evidence="16">Heme sensor protein HssS</fullName>
        <ecNumber evidence="3">2.7.13.3</ecNumber>
    </recommendedName>
</protein>
<keyword evidence="21" id="KW-1185">Reference proteome</keyword>
<dbReference type="SUPFAM" id="SSF158472">
    <property type="entry name" value="HAMP domain-like"/>
    <property type="match status" value="1"/>
</dbReference>
<evidence type="ECO:0000256" key="2">
    <source>
        <dbReference type="ARBA" id="ARBA00004651"/>
    </source>
</evidence>
<comment type="subcellular location">
    <subcellularLocation>
        <location evidence="2">Cell membrane</location>
        <topology evidence="2">Multi-pass membrane protein</topology>
    </subcellularLocation>
</comment>
<dbReference type="InterPro" id="IPR003661">
    <property type="entry name" value="HisK_dim/P_dom"/>
</dbReference>
<dbReference type="InterPro" id="IPR005467">
    <property type="entry name" value="His_kinase_dom"/>
</dbReference>
<keyword evidence="12" id="KW-0902">Two-component regulatory system</keyword>
<dbReference type="GO" id="GO:0000155">
    <property type="term" value="F:phosphorelay sensor kinase activity"/>
    <property type="evidence" value="ECO:0007669"/>
    <property type="project" value="InterPro"/>
</dbReference>
<dbReference type="SMART" id="SM00304">
    <property type="entry name" value="HAMP"/>
    <property type="match status" value="1"/>
</dbReference>
<dbReference type="PANTHER" id="PTHR45528:SF11">
    <property type="entry name" value="HISTIDINE KINASE"/>
    <property type="match status" value="1"/>
</dbReference>
<dbReference type="InterPro" id="IPR004358">
    <property type="entry name" value="Sig_transdc_His_kin-like_C"/>
</dbReference>
<dbReference type="Gene3D" id="3.30.565.10">
    <property type="entry name" value="Histidine kinase-like ATPase, C-terminal domain"/>
    <property type="match status" value="1"/>
</dbReference>
<evidence type="ECO:0000259" key="19">
    <source>
        <dbReference type="PROSITE" id="PS50885"/>
    </source>
</evidence>
<dbReference type="SUPFAM" id="SSF55874">
    <property type="entry name" value="ATPase domain of HSP90 chaperone/DNA topoisomerase II/histidine kinase"/>
    <property type="match status" value="1"/>
</dbReference>
<keyword evidence="7 17" id="KW-0812">Transmembrane</keyword>
<evidence type="ECO:0000256" key="5">
    <source>
        <dbReference type="ARBA" id="ARBA00022553"/>
    </source>
</evidence>
<feature type="domain" description="HAMP" evidence="19">
    <location>
        <begin position="187"/>
        <end position="240"/>
    </location>
</feature>
<evidence type="ECO:0000256" key="9">
    <source>
        <dbReference type="ARBA" id="ARBA00022777"/>
    </source>
</evidence>
<dbReference type="Pfam" id="PF02518">
    <property type="entry name" value="HATPase_c"/>
    <property type="match status" value="1"/>
</dbReference>
<feature type="transmembrane region" description="Helical" evidence="17">
    <location>
        <begin position="6"/>
        <end position="28"/>
    </location>
</feature>
<name>A0A1G9EPF2_9BACL</name>
<evidence type="ECO:0000313" key="21">
    <source>
        <dbReference type="Proteomes" id="UP000199008"/>
    </source>
</evidence>
<dbReference type="SMART" id="SM00388">
    <property type="entry name" value="HisKA"/>
    <property type="match status" value="1"/>
</dbReference>
<sequence length="464" mass="52572">MKLRSLYSKFAATTIGIMIVSFLFAFFISNTYYQHYLKPDNDAKNTEIAQNISSFIEANPEMDISDYLTSVADAGYQFYLADGDADGRFYGADFRETDLSDSTVESVQNGNVYHGMLEFPRETFVTGFFANELENTIGVPVETEDGTHALFMRPDISMLFNEMHLLFGWLLILTIVISIILVLISTKYLVNPVTRLNKATDTLAKGDYNVSDLNTNRNDEIGQLSNSFVHMAEKIEQNEEMRKDFISNISHDIQSPLSNIKGYNELLKTADLSPEDEKEYYNIIDQEAARISTMTNQLLMLSSLDQEAHALNISEYRIDKQIERLIHSYEWKINQNDMMLSYDLPEVRIFADETMLNMVWDNLISNAVKYNSEAGNIDITLSEADGWITVKISDTGIGLSEEEKNHIFDRFYRVDSSRTSSVKGSGLGLSIVHEIIQRHDGTVKAASEIGTGTTFIVELPKNHK</sequence>
<dbReference type="PROSITE" id="PS50885">
    <property type="entry name" value="HAMP"/>
    <property type="match status" value="1"/>
</dbReference>
<keyword evidence="5" id="KW-0597">Phosphoprotein</keyword>
<proteinExistence type="predicted"/>
<dbReference type="AlphaFoldDB" id="A0A1G9EPF2"/>
<evidence type="ECO:0000256" key="14">
    <source>
        <dbReference type="ARBA" id="ARBA00023136"/>
    </source>
</evidence>
<dbReference type="FunFam" id="1.10.287.130:FF:000001">
    <property type="entry name" value="Two-component sensor histidine kinase"/>
    <property type="match status" value="1"/>
</dbReference>
<evidence type="ECO:0000256" key="13">
    <source>
        <dbReference type="ARBA" id="ARBA00023026"/>
    </source>
</evidence>
<evidence type="ECO:0000256" key="10">
    <source>
        <dbReference type="ARBA" id="ARBA00022840"/>
    </source>
</evidence>
<dbReference type="EMBL" id="FNFY01000009">
    <property type="protein sequence ID" value="SDK77999.1"/>
    <property type="molecule type" value="Genomic_DNA"/>
</dbReference>
<evidence type="ECO:0000256" key="7">
    <source>
        <dbReference type="ARBA" id="ARBA00022692"/>
    </source>
</evidence>
<dbReference type="GO" id="GO:0005886">
    <property type="term" value="C:plasma membrane"/>
    <property type="evidence" value="ECO:0007669"/>
    <property type="project" value="UniProtKB-SubCell"/>
</dbReference>
<dbReference type="CDD" id="cd00075">
    <property type="entry name" value="HATPase"/>
    <property type="match status" value="1"/>
</dbReference>